<evidence type="ECO:0000313" key="9">
    <source>
        <dbReference type="Proteomes" id="UP001229836"/>
    </source>
</evidence>
<dbReference type="Proteomes" id="UP001229836">
    <property type="component" value="Chromosome"/>
</dbReference>
<evidence type="ECO:0000256" key="6">
    <source>
        <dbReference type="ARBA" id="ARBA00023136"/>
    </source>
</evidence>
<keyword evidence="3" id="KW-0813">Transport</keyword>
<protein>
    <submittedName>
        <fullName evidence="8">TolC family protein</fullName>
    </submittedName>
</protein>
<evidence type="ECO:0000256" key="1">
    <source>
        <dbReference type="ARBA" id="ARBA00004442"/>
    </source>
</evidence>
<proteinExistence type="inferred from homology"/>
<comment type="similarity">
    <text evidence="2">Belongs to the outer membrane factor (OMF) (TC 1.B.17) family.</text>
</comment>
<dbReference type="InterPro" id="IPR003423">
    <property type="entry name" value="OMP_efflux"/>
</dbReference>
<evidence type="ECO:0000256" key="7">
    <source>
        <dbReference type="ARBA" id="ARBA00023237"/>
    </source>
</evidence>
<comment type="subcellular location">
    <subcellularLocation>
        <location evidence="1">Cell outer membrane</location>
    </subcellularLocation>
</comment>
<dbReference type="SUPFAM" id="SSF56954">
    <property type="entry name" value="Outer membrane efflux proteins (OEP)"/>
    <property type="match status" value="1"/>
</dbReference>
<accession>A0ABY8S6J6</accession>
<organism evidence="8 9">
    <name type="scientific">Acinetobacter corruptisaponis</name>
    <dbReference type="NCBI Taxonomy" id="3045147"/>
    <lineage>
        <taxon>Bacteria</taxon>
        <taxon>Pseudomonadati</taxon>
        <taxon>Pseudomonadota</taxon>
        <taxon>Gammaproteobacteria</taxon>
        <taxon>Moraxellales</taxon>
        <taxon>Moraxellaceae</taxon>
        <taxon>Acinetobacter</taxon>
    </lineage>
</organism>
<dbReference type="Pfam" id="PF02321">
    <property type="entry name" value="OEP"/>
    <property type="match status" value="2"/>
</dbReference>
<gene>
    <name evidence="8" type="ORF">QLH32_04340</name>
</gene>
<name>A0ABY8S6J6_9GAMM</name>
<evidence type="ECO:0000313" key="8">
    <source>
        <dbReference type="EMBL" id="WHP06708.1"/>
    </source>
</evidence>
<dbReference type="EMBL" id="CP125669">
    <property type="protein sequence ID" value="WHP06708.1"/>
    <property type="molecule type" value="Genomic_DNA"/>
</dbReference>
<dbReference type="PANTHER" id="PTHR30026:SF22">
    <property type="entry name" value="OUTER MEMBRANE EFFLUX PROTEIN"/>
    <property type="match status" value="1"/>
</dbReference>
<dbReference type="PANTHER" id="PTHR30026">
    <property type="entry name" value="OUTER MEMBRANE PROTEIN TOLC"/>
    <property type="match status" value="1"/>
</dbReference>
<evidence type="ECO:0000256" key="3">
    <source>
        <dbReference type="ARBA" id="ARBA00022448"/>
    </source>
</evidence>
<keyword evidence="9" id="KW-1185">Reference proteome</keyword>
<keyword evidence="7" id="KW-0998">Cell outer membrane</keyword>
<reference evidence="8 9" key="1">
    <citation type="submission" date="2023-05" db="EMBL/GenBank/DDBJ databases">
        <title>The complete genome of Acinetobacter sp. nov KCTC 92772.</title>
        <authorList>
            <person name="Zhou G."/>
        </authorList>
    </citation>
    <scope>NUCLEOTIDE SEQUENCE [LARGE SCALE GENOMIC DNA]</scope>
    <source>
        <strain evidence="8 9">KCTC 92772</strain>
    </source>
</reference>
<evidence type="ECO:0000256" key="2">
    <source>
        <dbReference type="ARBA" id="ARBA00007613"/>
    </source>
</evidence>
<keyword evidence="4" id="KW-1134">Transmembrane beta strand</keyword>
<keyword evidence="6" id="KW-0472">Membrane</keyword>
<dbReference type="InterPro" id="IPR051906">
    <property type="entry name" value="TolC-like"/>
</dbReference>
<keyword evidence="5" id="KW-0812">Transmembrane</keyword>
<dbReference type="Gene3D" id="1.20.1600.10">
    <property type="entry name" value="Outer membrane efflux proteins (OEP)"/>
    <property type="match status" value="1"/>
</dbReference>
<evidence type="ECO:0000256" key="5">
    <source>
        <dbReference type="ARBA" id="ARBA00022692"/>
    </source>
</evidence>
<sequence length="512" mass="56548">MKLKNDIKLNHGTCKTSMDYKWLLCVATLIVPVTHAATPSEQYHSLKNNLSKLFVPQSNDEYKVAQMQKLSNFSVDSSLGGDLPTVGSGRPQVPNPSAFWQNQRKGIKEAVQIAVERNPDISQTLATLAAQNANIDVAKAGYYPQLSGGVSTGNLGKKGSRGEQLLTLSAAQMLYDFGKVRSGVDTEKAKVFVEQANVLVKIDDISLDVAQTIINIQRYQKLIQIANQQIAGIKRIQEMANLRARAGISSQADPVQAQSYLQSAQSALIAQQSLLSQYQQHLYTLLGFDTRNTQWAIPEDLVRQSDLYAEPQFNTIPQMIAAQAGIEVARNQKLQTKVSNYPTLSVKGELSQALHGRNPNNDKDGGFDSAIMLEASSQFYQGGATASKVRAASFAEEAARAQVNAVYLKVLDQIRTSREQIENKQRQMQVLAGQQAITIRTRELYQEQYKLGTRTLVDLLNAEQAIHSANSEAETARYDIYSSIAQYIAATGRSRQAYDLNNIKIQGFEVRQ</sequence>
<evidence type="ECO:0000256" key="4">
    <source>
        <dbReference type="ARBA" id="ARBA00022452"/>
    </source>
</evidence>